<dbReference type="EMBL" id="FNWJ01000001">
    <property type="protein sequence ID" value="SEH10459.1"/>
    <property type="molecule type" value="Genomic_DNA"/>
</dbReference>
<proteinExistence type="predicted"/>
<evidence type="ECO:0000313" key="3">
    <source>
        <dbReference type="Proteomes" id="UP000222056"/>
    </source>
</evidence>
<dbReference type="Pfam" id="PF09509">
    <property type="entry name" value="Hypoth_Ymh"/>
    <property type="match status" value="1"/>
</dbReference>
<feature type="domain" description="Conserved hypothetical protein CHP02391" evidence="1">
    <location>
        <begin position="142"/>
        <end position="262"/>
    </location>
</feature>
<protein>
    <submittedName>
        <fullName evidence="2">TIGR02391 family protein</fullName>
    </submittedName>
</protein>
<dbReference type="Proteomes" id="UP000222056">
    <property type="component" value="Unassembled WGS sequence"/>
</dbReference>
<dbReference type="InterPro" id="IPR012654">
    <property type="entry name" value="CHP02391"/>
</dbReference>
<name>A0A1H6FHZ2_THEAL</name>
<gene>
    <name evidence="2" type="ORF">SAMN02745716_0312</name>
</gene>
<organism evidence="2 3">
    <name type="scientific">Thermoleophilum album</name>
    <dbReference type="NCBI Taxonomy" id="29539"/>
    <lineage>
        <taxon>Bacteria</taxon>
        <taxon>Bacillati</taxon>
        <taxon>Actinomycetota</taxon>
        <taxon>Thermoleophilia</taxon>
        <taxon>Thermoleophilales</taxon>
        <taxon>Thermoleophilaceae</taxon>
        <taxon>Thermoleophilum</taxon>
    </lineage>
</organism>
<evidence type="ECO:0000313" key="2">
    <source>
        <dbReference type="EMBL" id="SEH10459.1"/>
    </source>
</evidence>
<dbReference type="NCBIfam" id="TIGR02391">
    <property type="entry name" value="hypoth_ymh"/>
    <property type="match status" value="1"/>
</dbReference>
<dbReference type="AlphaFoldDB" id="A0A1H6FHZ2"/>
<reference evidence="3" key="1">
    <citation type="submission" date="2016-10" db="EMBL/GenBank/DDBJ databases">
        <authorList>
            <person name="Varghese N."/>
            <person name="Submissions S."/>
        </authorList>
    </citation>
    <scope>NUCLEOTIDE SEQUENCE [LARGE SCALE GENOMIC DNA]</scope>
    <source>
        <strain evidence="3">ATCC 35263</strain>
    </source>
</reference>
<accession>A0A1H6FHZ2</accession>
<evidence type="ECO:0000259" key="1">
    <source>
        <dbReference type="Pfam" id="PF09509"/>
    </source>
</evidence>
<sequence length="270" mass="29643">MAAPNAPPPFSASTVEMVCRALGEAVRGHQIANLIAVLKVSEDASEARNTKWKRLFNAVAAAQNRQRDGRPLLRLVGEVMQPVRFESPDEFEAHRVAVSERLLLSGYRVREDGKVARVPRATTLSEAQQRADALRAELARRDVHSDVLHFCRAELVQQNYFHAVLEACKSVAEKLRDLSGAQGDGASLVDAACSLSSGPIVAFNALATEWERSEQTGLATLLKGVFGTFRNPTAHAPKVLWATSRRDALDMLTLASMLHRRLDAATVRKR</sequence>
<keyword evidence="3" id="KW-1185">Reference proteome</keyword>
<dbReference type="RefSeq" id="WP_218138185.1">
    <property type="nucleotide sequence ID" value="NZ_FNWJ01000001.1"/>
</dbReference>